<dbReference type="PANTHER" id="PTHR11319">
    <property type="entry name" value="G PROTEIN-COUPLED RECEPTOR-RELATED"/>
    <property type="match status" value="1"/>
</dbReference>
<dbReference type="Proteomes" id="UP000013981">
    <property type="component" value="Unassembled WGS sequence"/>
</dbReference>
<dbReference type="NCBIfam" id="TIGR02543">
    <property type="entry name" value="List_Bact_rpt"/>
    <property type="match status" value="1"/>
</dbReference>
<dbReference type="HOGENOM" id="CLU_247700_0_0_9"/>
<dbReference type="InterPro" id="IPR001119">
    <property type="entry name" value="SLH_dom"/>
</dbReference>
<evidence type="ECO:0000256" key="1">
    <source>
        <dbReference type="ARBA" id="ARBA00004196"/>
    </source>
</evidence>
<feature type="domain" description="SLH" evidence="5">
    <location>
        <begin position="1332"/>
        <end position="1395"/>
    </location>
</feature>
<reference evidence="6 7" key="1">
    <citation type="submission" date="2013-01" db="EMBL/GenBank/DDBJ databases">
        <title>The Genome Sequence of Butyricicoccus pullicaecorum 1.2.</title>
        <authorList>
            <consortium name="The Broad Institute Genome Sequencing Platform"/>
            <person name="Earl A."/>
            <person name="Ward D."/>
            <person name="Feldgarden M."/>
            <person name="Gevers D."/>
            <person name="Van Immerseel F."/>
            <person name="Eeckhaut V."/>
            <person name="Walker B."/>
            <person name="Young S.K."/>
            <person name="Zeng Q."/>
            <person name="Gargeya S."/>
            <person name="Fitzgerald M."/>
            <person name="Haas B."/>
            <person name="Abouelleil A."/>
            <person name="Alvarado L."/>
            <person name="Arachchi H.M."/>
            <person name="Berlin A.M."/>
            <person name="Chapman S.B."/>
            <person name="Dewar J."/>
            <person name="Goldberg J."/>
            <person name="Griggs A."/>
            <person name="Gujja S."/>
            <person name="Hansen M."/>
            <person name="Howarth C."/>
            <person name="Imamovic A."/>
            <person name="Larimer J."/>
            <person name="McCowan C."/>
            <person name="Murphy C."/>
            <person name="Neiman D."/>
            <person name="Pearson M."/>
            <person name="Priest M."/>
            <person name="Roberts A."/>
            <person name="Saif S."/>
            <person name="Shea T."/>
            <person name="Sisk P."/>
            <person name="Sykes S."/>
            <person name="Wortman J."/>
            <person name="Nusbaum C."/>
            <person name="Birren B."/>
        </authorList>
    </citation>
    <scope>NUCLEOTIDE SEQUENCE [LARGE SCALE GENOMIC DNA]</scope>
    <source>
        <strain evidence="6 7">1.2</strain>
    </source>
</reference>
<organism evidence="6 7">
    <name type="scientific">Butyricicoccus pullicaecorum 1.2</name>
    <dbReference type="NCBI Taxonomy" id="1203606"/>
    <lineage>
        <taxon>Bacteria</taxon>
        <taxon>Bacillati</taxon>
        <taxon>Bacillota</taxon>
        <taxon>Clostridia</taxon>
        <taxon>Eubacteriales</taxon>
        <taxon>Butyricicoccaceae</taxon>
        <taxon>Butyricicoccus</taxon>
    </lineage>
</organism>
<dbReference type="InterPro" id="IPR042229">
    <property type="entry name" value="Listeria/Bacterioides_rpt_sf"/>
</dbReference>
<feature type="region of interest" description="Disordered" evidence="3">
    <location>
        <begin position="71"/>
        <end position="131"/>
    </location>
</feature>
<dbReference type="InterPro" id="IPR011050">
    <property type="entry name" value="Pectin_lyase_fold/virulence"/>
</dbReference>
<feature type="compositionally biased region" description="Acidic residues" evidence="3">
    <location>
        <begin position="1252"/>
        <end position="1274"/>
    </location>
</feature>
<feature type="domain" description="SLH" evidence="5">
    <location>
        <begin position="1396"/>
        <end position="1454"/>
    </location>
</feature>
<feature type="signal peptide" evidence="4">
    <location>
        <begin position="1"/>
        <end position="28"/>
    </location>
</feature>
<dbReference type="PANTHER" id="PTHR11319:SF35">
    <property type="entry name" value="OUTER MEMBRANE PROTEIN PMPC-RELATED"/>
    <property type="match status" value="1"/>
</dbReference>
<dbReference type="Pfam" id="PF18998">
    <property type="entry name" value="Flg_new_2"/>
    <property type="match status" value="1"/>
</dbReference>
<proteinExistence type="predicted"/>
<comment type="caution">
    <text evidence="6">The sequence shown here is derived from an EMBL/GenBank/DDBJ whole genome shotgun (WGS) entry which is preliminary data.</text>
</comment>
<evidence type="ECO:0000256" key="2">
    <source>
        <dbReference type="ARBA" id="ARBA00022737"/>
    </source>
</evidence>
<dbReference type="eggNOG" id="COG5279">
    <property type="taxonomic scope" value="Bacteria"/>
</dbReference>
<accession>R8VUG2</accession>
<dbReference type="SUPFAM" id="SSF51126">
    <property type="entry name" value="Pectin lyase-like"/>
    <property type="match status" value="3"/>
</dbReference>
<dbReference type="SMART" id="SM00710">
    <property type="entry name" value="PbH1"/>
    <property type="match status" value="13"/>
</dbReference>
<evidence type="ECO:0000256" key="4">
    <source>
        <dbReference type="SAM" id="SignalP"/>
    </source>
</evidence>
<dbReference type="Pfam" id="PF09479">
    <property type="entry name" value="Flg_new"/>
    <property type="match status" value="2"/>
</dbReference>
<evidence type="ECO:0000313" key="7">
    <source>
        <dbReference type="Proteomes" id="UP000013981"/>
    </source>
</evidence>
<protein>
    <recommendedName>
        <fullName evidence="5">SLH domain-containing protein</fullName>
    </recommendedName>
</protein>
<dbReference type="PROSITE" id="PS51272">
    <property type="entry name" value="SLH"/>
    <property type="match status" value="3"/>
</dbReference>
<keyword evidence="2" id="KW-0677">Repeat</keyword>
<evidence type="ECO:0000259" key="5">
    <source>
        <dbReference type="PROSITE" id="PS51272"/>
    </source>
</evidence>
<feature type="compositionally biased region" description="Acidic residues" evidence="3">
    <location>
        <begin position="115"/>
        <end position="130"/>
    </location>
</feature>
<dbReference type="Gene3D" id="2.60.40.4270">
    <property type="entry name" value="Listeria-Bacteroides repeat domain"/>
    <property type="match status" value="2"/>
</dbReference>
<evidence type="ECO:0000256" key="3">
    <source>
        <dbReference type="SAM" id="MobiDB-lite"/>
    </source>
</evidence>
<sequence length="1521" mass="164872">MKQCAKRWLASILALIMLMTVYPMNAFAIKTEDMPEQPVLTCICEAKCTDEQVDESCPVCANDLTGCIGDPVQESGEDDRKEPELPSQPSVDDGDNAENTQTSPQPPVNQPNDVSEGETPENSTEPEDNQDSQAVKEFLGLAAQLPEEITAENAEEYQDLLDDCAQAWEALTEAEQEREDVQAAYSCWENVQQQMDSVMVGKLGETTGVITWVAEGGTISSSQYQYVMDALKDLNKAGGGILYVSGEVQYSQSMHSSMNIDTEIIIIPAESSTARITKLANLKISAGGKVQLGKKGLADQALTIECETGYQRYGISVIDGGELLLDDGICITQEPNRTEKTSDDHYYSPLFAKAGGQITMNGGEISGNKWVWRGGAMTLEENSQFVMNGGKICDNSVCSMGGGIFVGSTCMLQADGGIIEKNQSQAGAGIYSEGSLKILGSTKIQENFAPQTNARGIGILVGKGVLNIEGSVEISNNKIDFGDSKSANARGVGICINKGANATITGASIIGNGWTGTPYKTSQIVGGGIYNEGNLQLKNCVISENKVFGSSSHFGYGGGIYSSGTCKVEDTTFQKNDASSAMHGGAICARDVTLERCTFIENTAQSGGAVYISATGLVGSDREDKDTIINACKFQKNTALQGGAIYLDERTKYRRNITNCEIIENSSNGSGGGIAIDQGQQRDSIGTKIEHCTISRNHAENGGGIHAFYATQINDCTIDANVADYGGGVYIGAGGMIAGCKLFKNEAKKCGGGLYLGNFVGATLKAYVRQDGTIVRNQIFENSATQGGGIYIMGSYGDEISLSDTDLVKNRAEQEGGGLCIYPQGGNTFKSNVSLQNGRVEGNISQLGGGIYLSGAAYQSFTMNISREVVVGNVAENGGGIYVIPQNDKQKITMIMENAALFGNTAGNETEGNRTTTSSGADLYAADSASFQIPTVADMKTYLSDPTHTEVTDADRAVILDDDWYYDYMQNDSGAPSESTEVDRYQNGYKVIYNDANTLDTGYVPLIVGVTPTYSLSYRYSGEVPENAPALPDTASKKLEGDPVEVVAAPPMKGYTFSGWTVAEPATGTIIVNGTVTMPAANVVLEGFWTKNPVYTLTYDANFEGGGQKTPDAACEAGTVLTIQGEKLFTRGEDYTLIDWNTDPNGGGTTYDFGESFTVPKDNTTLYAQWKRNYTLTYISNGGSSVESEQYLENETAQVDEEPEREGYTFEGWYADEALMIPVTEVEMTSDKYVYAKWKKISDGGASHPEYTPDDDDENTDRDDEDDTEEFTDEEVPLAETPWLNTEDHYAYIIGYSEDGTVRPNANITRAEVATIFFRLLTDEARDQFWSTSNNFTDVASDAWYNNAVSTMVNAGIIQGYEDGTFRPNNNITRAEFAAIASRFMSAGYDVEEDLFTDIANHWARESINDAAMAKWINGYPDGTFLPDKEITRAEAVTLVNNVLQRKPDADHMLDTMIKWPDNMDTSAWYYEAIQEATNSHDYDLFEGAQYETWTALQENRDWAALEKDWLNAHRTGGEVM</sequence>
<evidence type="ECO:0000313" key="6">
    <source>
        <dbReference type="EMBL" id="EOQ36193.1"/>
    </source>
</evidence>
<dbReference type="PATRIC" id="fig|1203606.4.peg.2188"/>
<dbReference type="InterPro" id="IPR013378">
    <property type="entry name" value="InlB-like_B-rpt"/>
</dbReference>
<name>R8VUG2_9FIRM</name>
<dbReference type="GO" id="GO:0030313">
    <property type="term" value="C:cell envelope"/>
    <property type="evidence" value="ECO:0007669"/>
    <property type="project" value="UniProtKB-SubCell"/>
</dbReference>
<comment type="subcellular location">
    <subcellularLocation>
        <location evidence="1">Cell envelope</location>
    </subcellularLocation>
</comment>
<dbReference type="Pfam" id="PF00395">
    <property type="entry name" value="SLH"/>
    <property type="match status" value="3"/>
</dbReference>
<dbReference type="eggNOG" id="COG3210">
    <property type="taxonomic scope" value="Bacteria"/>
</dbReference>
<gene>
    <name evidence="6" type="ORF">HMPREF1526_02225</name>
</gene>
<feature type="domain" description="SLH" evidence="5">
    <location>
        <begin position="1267"/>
        <end position="1331"/>
    </location>
</feature>
<dbReference type="eggNOG" id="COG4447">
    <property type="taxonomic scope" value="Bacteria"/>
</dbReference>
<dbReference type="InterPro" id="IPR044060">
    <property type="entry name" value="Bacterial_rp_domain"/>
</dbReference>
<keyword evidence="4" id="KW-0732">Signal</keyword>
<keyword evidence="7" id="KW-1185">Reference proteome</keyword>
<feature type="region of interest" description="Disordered" evidence="3">
    <location>
        <begin position="1245"/>
        <end position="1274"/>
    </location>
</feature>
<dbReference type="InterPro" id="IPR006626">
    <property type="entry name" value="PbH1"/>
</dbReference>
<dbReference type="RefSeq" id="WP_016148348.1">
    <property type="nucleotide sequence ID" value="NZ_KB976104.1"/>
</dbReference>
<feature type="chain" id="PRO_5004467761" description="SLH domain-containing protein" evidence="4">
    <location>
        <begin position="29"/>
        <end position="1521"/>
    </location>
</feature>
<dbReference type="EMBL" id="AQOB01000008">
    <property type="protein sequence ID" value="EOQ36193.1"/>
    <property type="molecule type" value="Genomic_DNA"/>
</dbReference>